<dbReference type="Gene3D" id="3.65.10.10">
    <property type="entry name" value="Enolpyruvate transferase domain"/>
    <property type="match status" value="2"/>
</dbReference>
<dbReference type="InterPro" id="IPR023193">
    <property type="entry name" value="EPSP_synthase_CS"/>
</dbReference>
<dbReference type="GO" id="GO:0005737">
    <property type="term" value="C:cytoplasm"/>
    <property type="evidence" value="ECO:0007669"/>
    <property type="project" value="UniProtKB-SubCell"/>
</dbReference>
<dbReference type="Pfam" id="PF00275">
    <property type="entry name" value="EPSP_synthase"/>
    <property type="match status" value="1"/>
</dbReference>
<feature type="binding site" evidence="7">
    <location>
        <position position="409"/>
    </location>
    <ligand>
        <name>phosphoenolpyruvate</name>
        <dbReference type="ChEBI" id="CHEBI:58702"/>
    </ligand>
</feature>
<dbReference type="UniPathway" id="UPA00053">
    <property type="reaction ID" value="UER00089"/>
</dbReference>
<feature type="binding site" evidence="7">
    <location>
        <position position="335"/>
    </location>
    <ligand>
        <name>3-phosphoshikimate</name>
        <dbReference type="ChEBI" id="CHEBI:145989"/>
    </ligand>
</feature>
<evidence type="ECO:0000256" key="6">
    <source>
        <dbReference type="ARBA" id="ARBA00044633"/>
    </source>
</evidence>
<feature type="active site" description="Proton acceptor" evidence="7">
    <location>
        <position position="308"/>
    </location>
</feature>
<evidence type="ECO:0000256" key="7">
    <source>
        <dbReference type="HAMAP-Rule" id="MF_00210"/>
    </source>
</evidence>
<comment type="catalytic activity">
    <reaction evidence="6">
        <text>3-phosphoshikimate + phosphoenolpyruvate = 5-O-(1-carboxyvinyl)-3-phosphoshikimate + phosphate</text>
        <dbReference type="Rhea" id="RHEA:21256"/>
        <dbReference type="ChEBI" id="CHEBI:43474"/>
        <dbReference type="ChEBI" id="CHEBI:57701"/>
        <dbReference type="ChEBI" id="CHEBI:58702"/>
        <dbReference type="ChEBI" id="CHEBI:145989"/>
        <dbReference type="EC" id="2.5.1.19"/>
    </reaction>
    <physiologicalReaction direction="left-to-right" evidence="6">
        <dbReference type="Rhea" id="RHEA:21257"/>
    </physiologicalReaction>
</comment>
<evidence type="ECO:0000256" key="4">
    <source>
        <dbReference type="ARBA" id="ARBA00022679"/>
    </source>
</evidence>
<evidence type="ECO:0000313" key="9">
    <source>
        <dbReference type="EMBL" id="MBA2132229.1"/>
    </source>
</evidence>
<dbReference type="PIRSF" id="PIRSF000505">
    <property type="entry name" value="EPSPS"/>
    <property type="match status" value="1"/>
</dbReference>
<dbReference type="EMBL" id="JAAKDE010000003">
    <property type="protein sequence ID" value="MBA2132229.1"/>
    <property type="molecule type" value="Genomic_DNA"/>
</dbReference>
<dbReference type="EC" id="2.5.1.19" evidence="7"/>
<dbReference type="PROSITE" id="PS00885">
    <property type="entry name" value="EPSP_SYNTHASE_2"/>
    <property type="match status" value="1"/>
</dbReference>
<feature type="binding site" evidence="7">
    <location>
        <position position="167"/>
    </location>
    <ligand>
        <name>3-phosphoshikimate</name>
        <dbReference type="ChEBI" id="CHEBI:145989"/>
    </ligand>
</feature>
<dbReference type="InterPro" id="IPR006264">
    <property type="entry name" value="EPSP_synthase"/>
</dbReference>
<comment type="pathway">
    <text evidence="1 7">Metabolic intermediate biosynthesis; chorismate biosynthesis; chorismate from D-erythrose 4-phosphate and phosphoenolpyruvate: step 6/7.</text>
</comment>
<dbReference type="GO" id="GO:0008652">
    <property type="term" value="P:amino acid biosynthetic process"/>
    <property type="evidence" value="ECO:0007669"/>
    <property type="project" value="UniProtKB-KW"/>
</dbReference>
<feature type="binding site" evidence="7">
    <location>
        <position position="383"/>
    </location>
    <ligand>
        <name>phosphoenolpyruvate</name>
        <dbReference type="ChEBI" id="CHEBI:58702"/>
    </ligand>
</feature>
<evidence type="ECO:0000256" key="2">
    <source>
        <dbReference type="ARBA" id="ARBA00009948"/>
    </source>
</evidence>
<feature type="binding site" evidence="7">
    <location>
        <position position="165"/>
    </location>
    <ligand>
        <name>3-phosphoshikimate</name>
        <dbReference type="ChEBI" id="CHEBI:145989"/>
    </ligand>
</feature>
<name>A0A8J6LLA5_9FIRM</name>
<sequence>MKVYVGPASRLQGKVRVPPSKNYTSRYIWVSALTEGESIIYDPATNDDAGALLNCCRRLGAKVQASEGRLKICGFGRNPHPPGVLDPGNGGLILRLLLPIGLLLPEVQYVTSYPESLGKRPQGHLLTALRALGAEVEDDNGHLPITIRGGRPITRRTVAVSGRISSQFATALLMIAPLLGGLDLRITEGLVSRPPLATTLQVMAEAGVTPLADWEKLRFTVPAASYQAGVYHVPGDYPAASAIMAAAALVPSSVTLYPLSPADQQGEKQVIPYLRQLGVEVKTEGQEVTIRGGSPLRAVDFNGEEAIDAVLSMAAVACCAAGTTTFSRVANLRWKESDRIGDLARGLRQLGVAITETADGFVITGNPHGYEGGIELDGCQDHRLIMTYAVLALRTQKGLVISGAEHVSKSFPGFFAALEALGATVEVE</sequence>
<feature type="binding site" evidence="7">
    <location>
        <position position="26"/>
    </location>
    <ligand>
        <name>3-phosphoshikimate</name>
        <dbReference type="ChEBI" id="CHEBI:145989"/>
    </ligand>
</feature>
<comment type="function">
    <text evidence="7">Catalyzes the transfer of the enolpyruvyl moiety of phosphoenolpyruvate (PEP) to the 5-hydroxyl of shikimate-3-phosphate (S3P) to produce enolpyruvyl shikimate-3-phosphate and inorganic phosphate.</text>
</comment>
<proteinExistence type="inferred from homology"/>
<dbReference type="GO" id="GO:0009423">
    <property type="term" value="P:chorismate biosynthetic process"/>
    <property type="evidence" value="ECO:0007669"/>
    <property type="project" value="UniProtKB-UniRule"/>
</dbReference>
<keyword evidence="5 7" id="KW-0057">Aromatic amino acid biosynthesis</keyword>
<protein>
    <recommendedName>
        <fullName evidence="7">3-phosphoshikimate 1-carboxyvinyltransferase</fullName>
        <ecNumber evidence="7">2.5.1.19</ecNumber>
    </recommendedName>
    <alternativeName>
        <fullName evidence="7">5-enolpyruvylshikimate-3-phosphate synthase</fullName>
        <shortName evidence="7">EPSP synthase</shortName>
        <shortName evidence="7">EPSPS</shortName>
    </alternativeName>
</protein>
<dbReference type="HAMAP" id="MF_00210">
    <property type="entry name" value="EPSP_synth"/>
    <property type="match status" value="1"/>
</dbReference>
<dbReference type="AlphaFoldDB" id="A0A8J6LLA5"/>
<keyword evidence="7" id="KW-0963">Cytoplasm</keyword>
<evidence type="ECO:0000256" key="3">
    <source>
        <dbReference type="ARBA" id="ARBA00022605"/>
    </source>
</evidence>
<accession>A0A8J6LLA5</accession>
<feature type="binding site" evidence="7">
    <location>
        <position position="166"/>
    </location>
    <ligand>
        <name>3-phosphoshikimate</name>
        <dbReference type="ChEBI" id="CHEBI:145989"/>
    </ligand>
</feature>
<dbReference type="Proteomes" id="UP000657177">
    <property type="component" value="Unassembled WGS sequence"/>
</dbReference>
<feature type="binding site" evidence="7">
    <location>
        <position position="167"/>
    </location>
    <ligand>
        <name>phosphoenolpyruvate</name>
        <dbReference type="ChEBI" id="CHEBI:58702"/>
    </ligand>
</feature>
<dbReference type="NCBIfam" id="TIGR01356">
    <property type="entry name" value="aroA"/>
    <property type="match status" value="1"/>
</dbReference>
<feature type="binding site" evidence="7">
    <location>
        <position position="308"/>
    </location>
    <ligand>
        <name>3-phosphoshikimate</name>
        <dbReference type="ChEBI" id="CHEBI:145989"/>
    </ligand>
</feature>
<dbReference type="PANTHER" id="PTHR21090">
    <property type="entry name" value="AROM/DEHYDROQUINATE SYNTHASE"/>
    <property type="match status" value="1"/>
</dbReference>
<keyword evidence="10" id="KW-1185">Reference proteome</keyword>
<evidence type="ECO:0000259" key="8">
    <source>
        <dbReference type="Pfam" id="PF00275"/>
    </source>
</evidence>
<keyword evidence="4 7" id="KW-0808">Transferase</keyword>
<comment type="caution">
    <text evidence="7">Lacks conserved residue(s) required for the propagation of feature annotation.</text>
</comment>
<dbReference type="PANTHER" id="PTHR21090:SF5">
    <property type="entry name" value="PENTAFUNCTIONAL AROM POLYPEPTIDE"/>
    <property type="match status" value="1"/>
</dbReference>
<gene>
    <name evidence="7 9" type="primary">aroA</name>
    <name evidence="9" type="ORF">G5B42_01505</name>
</gene>
<organism evidence="9 10">
    <name type="scientific">Capillibacterium thermochitinicola</name>
    <dbReference type="NCBI Taxonomy" id="2699427"/>
    <lineage>
        <taxon>Bacteria</taxon>
        <taxon>Bacillati</taxon>
        <taxon>Bacillota</taxon>
        <taxon>Capillibacterium</taxon>
    </lineage>
</organism>
<dbReference type="GO" id="GO:0003866">
    <property type="term" value="F:3-phosphoshikimate 1-carboxyvinyltransferase activity"/>
    <property type="evidence" value="ECO:0007669"/>
    <property type="project" value="UniProtKB-UniRule"/>
</dbReference>
<evidence type="ECO:0000256" key="1">
    <source>
        <dbReference type="ARBA" id="ARBA00004811"/>
    </source>
</evidence>
<evidence type="ECO:0000256" key="5">
    <source>
        <dbReference type="ARBA" id="ARBA00023141"/>
    </source>
</evidence>
<feature type="binding site" evidence="7">
    <location>
        <position position="339"/>
    </location>
    <ligand>
        <name>phosphoenolpyruvate</name>
        <dbReference type="ChEBI" id="CHEBI:58702"/>
    </ligand>
</feature>
<comment type="caution">
    <text evidence="9">The sequence shown here is derived from an EMBL/GenBank/DDBJ whole genome shotgun (WGS) entry which is preliminary data.</text>
</comment>
<comment type="subunit">
    <text evidence="7">Monomer.</text>
</comment>
<feature type="binding site" evidence="7">
    <location>
        <position position="120"/>
    </location>
    <ligand>
        <name>phosphoenolpyruvate</name>
        <dbReference type="ChEBI" id="CHEBI:58702"/>
    </ligand>
</feature>
<feature type="binding site" evidence="7">
    <location>
        <position position="192"/>
    </location>
    <ligand>
        <name>3-phosphoshikimate</name>
        <dbReference type="ChEBI" id="CHEBI:145989"/>
    </ligand>
</feature>
<keyword evidence="3 7" id="KW-0028">Amino-acid biosynthesis</keyword>
<dbReference type="InterPro" id="IPR013792">
    <property type="entry name" value="RNA3'P_cycl/enolpyr_Trfase_a/b"/>
</dbReference>
<feature type="binding site" evidence="7">
    <location>
        <position position="21"/>
    </location>
    <ligand>
        <name>3-phosphoshikimate</name>
        <dbReference type="ChEBI" id="CHEBI:145989"/>
    </ligand>
</feature>
<dbReference type="InterPro" id="IPR001986">
    <property type="entry name" value="Enolpyruvate_Tfrase_dom"/>
</dbReference>
<dbReference type="SUPFAM" id="SSF55205">
    <property type="entry name" value="EPT/RTPC-like"/>
    <property type="match status" value="1"/>
</dbReference>
<dbReference type="InterPro" id="IPR036968">
    <property type="entry name" value="Enolpyruvate_Tfrase_sf"/>
</dbReference>
<comment type="similarity">
    <text evidence="2 7">Belongs to the EPSP synthase family.</text>
</comment>
<dbReference type="GO" id="GO:0009073">
    <property type="term" value="P:aromatic amino acid family biosynthetic process"/>
    <property type="evidence" value="ECO:0007669"/>
    <property type="project" value="UniProtKB-KW"/>
</dbReference>
<feature type="binding site" evidence="7">
    <location>
        <position position="91"/>
    </location>
    <ligand>
        <name>phosphoenolpyruvate</name>
        <dbReference type="ChEBI" id="CHEBI:58702"/>
    </ligand>
</feature>
<feature type="binding site" evidence="7">
    <location>
        <position position="331"/>
    </location>
    <ligand>
        <name>3-phosphoshikimate</name>
        <dbReference type="ChEBI" id="CHEBI:145989"/>
    </ligand>
</feature>
<reference evidence="9" key="1">
    <citation type="submission" date="2020-06" db="EMBL/GenBank/DDBJ databases">
        <title>Novel chitinolytic bacterium.</title>
        <authorList>
            <person name="Ungkulpasvich U."/>
            <person name="Kosugi A."/>
            <person name="Uke A."/>
        </authorList>
    </citation>
    <scope>NUCLEOTIDE SEQUENCE</scope>
    <source>
        <strain evidence="9">UUS1-1</strain>
    </source>
</reference>
<dbReference type="RefSeq" id="WP_181338686.1">
    <property type="nucleotide sequence ID" value="NZ_JAAKDE010000003.1"/>
</dbReference>
<feature type="binding site" evidence="7">
    <location>
        <position position="21"/>
    </location>
    <ligand>
        <name>phosphoenolpyruvate</name>
        <dbReference type="ChEBI" id="CHEBI:58702"/>
    </ligand>
</feature>
<comment type="subcellular location">
    <subcellularLocation>
        <location evidence="7">Cytoplasm</location>
    </subcellularLocation>
</comment>
<feature type="domain" description="Enolpyruvate transferase" evidence="8">
    <location>
        <begin position="7"/>
        <end position="417"/>
    </location>
</feature>
<evidence type="ECO:0000313" key="10">
    <source>
        <dbReference type="Proteomes" id="UP000657177"/>
    </source>
</evidence>